<evidence type="ECO:0000313" key="4">
    <source>
        <dbReference type="Proteomes" id="UP000186583"/>
    </source>
</evidence>
<dbReference type="AlphaFoldDB" id="A0A1Q8RMC8"/>
<dbReference type="PANTHER" id="PTHR40260:SF2">
    <property type="entry name" value="BLR8190 PROTEIN"/>
    <property type="match status" value="1"/>
</dbReference>
<name>A0A1Q8RMC8_9PEZI</name>
<reference evidence="3 4" key="1">
    <citation type="submission" date="2016-11" db="EMBL/GenBank/DDBJ databases">
        <title>Draft Genome Assembly of Colletotrichum chlorophyti a pathogen of herbaceous plants.</title>
        <authorList>
            <person name="Gan P."/>
            <person name="Narusaka M."/>
            <person name="Tsushima A."/>
            <person name="Narusaka Y."/>
            <person name="Takano Y."/>
            <person name="Shirasu K."/>
        </authorList>
    </citation>
    <scope>NUCLEOTIDE SEQUENCE [LARGE SCALE GENOMIC DNA]</scope>
    <source>
        <strain evidence="3 4">NTL11</strain>
    </source>
</reference>
<dbReference type="EMBL" id="MPGH01000164">
    <property type="protein sequence ID" value="OLN85467.1"/>
    <property type="molecule type" value="Genomic_DNA"/>
</dbReference>
<dbReference type="STRING" id="708187.A0A1Q8RMC8"/>
<dbReference type="Gene3D" id="3.30.70.100">
    <property type="match status" value="1"/>
</dbReference>
<sequence length="107" mass="11686">MPVTVSVLYPNEPDAKYDIDYYINTHMPLAASTWKDAGVKSWSVHKYLPGPGGQESKYVFAGVLEFESVEAVHKALASPDSKTVTDDVPNFSNKQPTFLIGEHAATA</sequence>
<comment type="similarity">
    <text evidence="1">Belongs to the tpcK family.</text>
</comment>
<dbReference type="OrthoDB" id="4892971at2759"/>
<dbReference type="SUPFAM" id="SSF54909">
    <property type="entry name" value="Dimeric alpha+beta barrel"/>
    <property type="match status" value="1"/>
</dbReference>
<comment type="caution">
    <text evidence="3">The sequence shown here is derived from an EMBL/GenBank/DDBJ whole genome shotgun (WGS) entry which is preliminary data.</text>
</comment>
<evidence type="ECO:0000259" key="2">
    <source>
        <dbReference type="Pfam" id="PF07110"/>
    </source>
</evidence>
<dbReference type="PANTHER" id="PTHR40260">
    <property type="entry name" value="BLR8190 PROTEIN"/>
    <property type="match status" value="1"/>
</dbReference>
<keyword evidence="4" id="KW-1185">Reference proteome</keyword>
<dbReference type="InterPro" id="IPR009799">
    <property type="entry name" value="EthD_dom"/>
</dbReference>
<evidence type="ECO:0000313" key="3">
    <source>
        <dbReference type="EMBL" id="OLN85467.1"/>
    </source>
</evidence>
<accession>A0A1Q8RMC8</accession>
<proteinExistence type="inferred from homology"/>
<dbReference type="GO" id="GO:0016491">
    <property type="term" value="F:oxidoreductase activity"/>
    <property type="evidence" value="ECO:0007669"/>
    <property type="project" value="InterPro"/>
</dbReference>
<dbReference type="Proteomes" id="UP000186583">
    <property type="component" value="Unassembled WGS sequence"/>
</dbReference>
<dbReference type="InterPro" id="IPR011008">
    <property type="entry name" value="Dimeric_a/b-barrel"/>
</dbReference>
<dbReference type="NCBIfam" id="TIGR02118">
    <property type="entry name" value="EthD family reductase"/>
    <property type="match status" value="1"/>
</dbReference>
<evidence type="ECO:0000256" key="1">
    <source>
        <dbReference type="ARBA" id="ARBA00005986"/>
    </source>
</evidence>
<organism evidence="3 4">
    <name type="scientific">Colletotrichum chlorophyti</name>
    <dbReference type="NCBI Taxonomy" id="708187"/>
    <lineage>
        <taxon>Eukaryota</taxon>
        <taxon>Fungi</taxon>
        <taxon>Dikarya</taxon>
        <taxon>Ascomycota</taxon>
        <taxon>Pezizomycotina</taxon>
        <taxon>Sordariomycetes</taxon>
        <taxon>Hypocreomycetidae</taxon>
        <taxon>Glomerellales</taxon>
        <taxon>Glomerellaceae</taxon>
        <taxon>Colletotrichum</taxon>
    </lineage>
</organism>
<protein>
    <recommendedName>
        <fullName evidence="2">EthD domain-containing protein</fullName>
    </recommendedName>
</protein>
<dbReference type="Pfam" id="PF07110">
    <property type="entry name" value="EthD"/>
    <property type="match status" value="1"/>
</dbReference>
<feature type="domain" description="EthD" evidence="2">
    <location>
        <begin position="20"/>
        <end position="94"/>
    </location>
</feature>
<gene>
    <name evidence="3" type="ORF">CCHL11_08062</name>
</gene>